<keyword evidence="2" id="KW-0812">Transmembrane</keyword>
<sequence>MFNATFATLFFLPEEVDDRNEPPLLAMLWTICLELIIVFLSIWVLCERSLRIKIQQEMIEHESKLAEHEGKLAKLISEFKQVFIYAQGLIADFNDFAAPFHENIMGFFDIMDLIAGAGAIAAAPAGVDISPSASCPHNKFMRKAEECLILAAFTRKSLCNLLEYGYDDAVAQAGPIDVRYAHGLAEFKRRMAELEAQWELEPDSGSELEDEDIEADGLPSLFPAYDHTTHLVSFCDENRVVIPNTQDKKDGELLV</sequence>
<keyword evidence="4" id="KW-1185">Reference proteome</keyword>
<proteinExistence type="predicted"/>
<name>A0AAD8Q5T9_9PEZI</name>
<evidence type="ECO:0000313" key="3">
    <source>
        <dbReference type="EMBL" id="KAK1596460.1"/>
    </source>
</evidence>
<evidence type="ECO:0000256" key="2">
    <source>
        <dbReference type="SAM" id="Phobius"/>
    </source>
</evidence>
<comment type="caution">
    <text evidence="3">The sequence shown here is derived from an EMBL/GenBank/DDBJ whole genome shotgun (WGS) entry which is preliminary data.</text>
</comment>
<feature type="transmembrane region" description="Helical" evidence="2">
    <location>
        <begin position="26"/>
        <end position="46"/>
    </location>
</feature>
<keyword evidence="1" id="KW-0175">Coiled coil</keyword>
<dbReference type="EMBL" id="JAHLJV010000012">
    <property type="protein sequence ID" value="KAK1596460.1"/>
    <property type="molecule type" value="Genomic_DNA"/>
</dbReference>
<evidence type="ECO:0000313" key="4">
    <source>
        <dbReference type="Proteomes" id="UP001230504"/>
    </source>
</evidence>
<keyword evidence="2" id="KW-0472">Membrane</keyword>
<protein>
    <submittedName>
        <fullName evidence="3">Uncharacterized protein</fullName>
    </submittedName>
</protein>
<feature type="coiled-coil region" evidence="1">
    <location>
        <begin position="51"/>
        <end position="78"/>
    </location>
</feature>
<evidence type="ECO:0000256" key="1">
    <source>
        <dbReference type="SAM" id="Coils"/>
    </source>
</evidence>
<dbReference type="GeneID" id="85447622"/>
<dbReference type="AlphaFoldDB" id="A0AAD8Q5T9"/>
<dbReference type="RefSeq" id="XP_060417346.1">
    <property type="nucleotide sequence ID" value="XM_060563382.1"/>
</dbReference>
<gene>
    <name evidence="3" type="ORF">LY79DRAFT_667463</name>
</gene>
<accession>A0AAD8Q5T9</accession>
<reference evidence="3" key="1">
    <citation type="submission" date="2021-06" db="EMBL/GenBank/DDBJ databases">
        <title>Comparative genomics, transcriptomics and evolutionary studies reveal genomic signatures of adaptation to plant cell wall in hemibiotrophic fungi.</title>
        <authorList>
            <consortium name="DOE Joint Genome Institute"/>
            <person name="Baroncelli R."/>
            <person name="Diaz J.F."/>
            <person name="Benocci T."/>
            <person name="Peng M."/>
            <person name="Battaglia E."/>
            <person name="Haridas S."/>
            <person name="Andreopoulos W."/>
            <person name="Labutti K."/>
            <person name="Pangilinan J."/>
            <person name="Floch G.L."/>
            <person name="Makela M.R."/>
            <person name="Henrissat B."/>
            <person name="Grigoriev I.V."/>
            <person name="Crouch J.A."/>
            <person name="De Vries R.P."/>
            <person name="Sukno S.A."/>
            <person name="Thon M.R."/>
        </authorList>
    </citation>
    <scope>NUCLEOTIDE SEQUENCE</scope>
    <source>
        <strain evidence="3">CBS 125086</strain>
    </source>
</reference>
<organism evidence="3 4">
    <name type="scientific">Colletotrichum navitas</name>
    <dbReference type="NCBI Taxonomy" id="681940"/>
    <lineage>
        <taxon>Eukaryota</taxon>
        <taxon>Fungi</taxon>
        <taxon>Dikarya</taxon>
        <taxon>Ascomycota</taxon>
        <taxon>Pezizomycotina</taxon>
        <taxon>Sordariomycetes</taxon>
        <taxon>Hypocreomycetidae</taxon>
        <taxon>Glomerellales</taxon>
        <taxon>Glomerellaceae</taxon>
        <taxon>Colletotrichum</taxon>
        <taxon>Colletotrichum graminicola species complex</taxon>
    </lineage>
</organism>
<dbReference type="Proteomes" id="UP001230504">
    <property type="component" value="Unassembled WGS sequence"/>
</dbReference>
<keyword evidence="2" id="KW-1133">Transmembrane helix</keyword>